<dbReference type="InterPro" id="IPR002809">
    <property type="entry name" value="EMC3/TMCO1"/>
</dbReference>
<dbReference type="AlphaFoldDB" id="A0A4D9D5E8"/>
<dbReference type="SMART" id="SM01415">
    <property type="entry name" value="DUF106"/>
    <property type="match status" value="1"/>
</dbReference>
<gene>
    <name evidence="9" type="ORF">NSK_003636</name>
</gene>
<dbReference type="Proteomes" id="UP000355283">
    <property type="component" value="Unassembled WGS sequence"/>
</dbReference>
<feature type="transmembrane region" description="Helical" evidence="8">
    <location>
        <begin position="138"/>
        <end position="159"/>
    </location>
</feature>
<comment type="caution">
    <text evidence="9">The sequence shown here is derived from an EMBL/GenBank/DDBJ whole genome shotgun (WGS) entry which is preliminary data.</text>
</comment>
<dbReference type="InterPro" id="IPR008568">
    <property type="entry name" value="EMC3"/>
</dbReference>
<evidence type="ECO:0000256" key="8">
    <source>
        <dbReference type="SAM" id="Phobius"/>
    </source>
</evidence>
<evidence type="ECO:0000256" key="6">
    <source>
        <dbReference type="ARBA" id="ARBA00023136"/>
    </source>
</evidence>
<evidence type="ECO:0000256" key="7">
    <source>
        <dbReference type="SAM" id="MobiDB-lite"/>
    </source>
</evidence>
<sequence>MQPPTLGHSSRDLLLDPAIRNWGVLPILVFVLCINLLRAYLTHLGKGNKPPEIDDLRRRQVLARADRLRANGNNIHKAGFEARKAWFVGKDEQEGALSEEGVPGAVNPMSNPMGMMEMVKGQAYFGMTQMGMMQFSEMFFAGFVLVKIPFALTASFKGMLQRGIELSTLDASYVSATSWMFLVAFGVKDLQRLFSFDDGPMKEEARVYALQAGGVPLGGGPPAPMGFDCAKMYSAAKGGLDMTRHRFALEDVEKRLLGDRYPTSLSATETFLTMETPTIRSSNLGVTGPTHTGVRHRSQTSNAKGK</sequence>
<dbReference type="PANTHER" id="PTHR13116:SF5">
    <property type="entry name" value="ER MEMBRANE PROTEIN COMPLEX SUBUNIT 3"/>
    <property type="match status" value="1"/>
</dbReference>
<dbReference type="GO" id="GO:0034975">
    <property type="term" value="P:protein folding in endoplasmic reticulum"/>
    <property type="evidence" value="ECO:0007669"/>
    <property type="project" value="TreeGrafter"/>
</dbReference>
<comment type="similarity">
    <text evidence="2">Belongs to the EMC3 family.</text>
</comment>
<keyword evidence="4 8" id="KW-0812">Transmembrane</keyword>
<keyword evidence="6 8" id="KW-0472">Membrane</keyword>
<dbReference type="OrthoDB" id="6745403at2759"/>
<dbReference type="EMBL" id="SDOX01000016">
    <property type="protein sequence ID" value="TFJ85213.1"/>
    <property type="molecule type" value="Genomic_DNA"/>
</dbReference>
<dbReference type="GO" id="GO:0072546">
    <property type="term" value="C:EMC complex"/>
    <property type="evidence" value="ECO:0007669"/>
    <property type="project" value="TreeGrafter"/>
</dbReference>
<dbReference type="PANTHER" id="PTHR13116">
    <property type="entry name" value="ER MEMBRANE PROTEIN COMPLEX SUBUNIT 3"/>
    <property type="match status" value="1"/>
</dbReference>
<comment type="subcellular location">
    <subcellularLocation>
        <location evidence="1">Membrane</location>
        <topology evidence="1">Multi-pass membrane protein</topology>
    </subcellularLocation>
</comment>
<keyword evidence="10" id="KW-1185">Reference proteome</keyword>
<dbReference type="Pfam" id="PF01956">
    <property type="entry name" value="EMC3_TMCO1"/>
    <property type="match status" value="1"/>
</dbReference>
<evidence type="ECO:0000313" key="9">
    <source>
        <dbReference type="EMBL" id="TFJ85213.1"/>
    </source>
</evidence>
<proteinExistence type="inferred from homology"/>
<protein>
    <recommendedName>
        <fullName evidence="3">ER membrane protein complex subunit 3</fullName>
    </recommendedName>
</protein>
<evidence type="ECO:0000256" key="4">
    <source>
        <dbReference type="ARBA" id="ARBA00022692"/>
    </source>
</evidence>
<feature type="transmembrane region" description="Helical" evidence="8">
    <location>
        <begin position="22"/>
        <end position="41"/>
    </location>
</feature>
<evidence type="ECO:0000256" key="2">
    <source>
        <dbReference type="ARBA" id="ARBA00005376"/>
    </source>
</evidence>
<name>A0A4D9D5E8_9STRA</name>
<evidence type="ECO:0000313" key="10">
    <source>
        <dbReference type="Proteomes" id="UP000355283"/>
    </source>
</evidence>
<reference evidence="9 10" key="1">
    <citation type="submission" date="2019-01" db="EMBL/GenBank/DDBJ databases">
        <title>Nuclear Genome Assembly of the Microalgal Biofuel strain Nannochloropsis salina CCMP1776.</title>
        <authorList>
            <person name="Hovde B."/>
        </authorList>
    </citation>
    <scope>NUCLEOTIDE SEQUENCE [LARGE SCALE GENOMIC DNA]</scope>
    <source>
        <strain evidence="9 10">CCMP1776</strain>
    </source>
</reference>
<evidence type="ECO:0000256" key="5">
    <source>
        <dbReference type="ARBA" id="ARBA00022989"/>
    </source>
</evidence>
<keyword evidence="5 8" id="KW-1133">Transmembrane helix</keyword>
<feature type="region of interest" description="Disordered" evidence="7">
    <location>
        <begin position="280"/>
        <end position="306"/>
    </location>
</feature>
<evidence type="ECO:0000256" key="3">
    <source>
        <dbReference type="ARBA" id="ARBA00020822"/>
    </source>
</evidence>
<accession>A0A4D9D5E8</accession>
<evidence type="ECO:0000256" key="1">
    <source>
        <dbReference type="ARBA" id="ARBA00004141"/>
    </source>
</evidence>
<organism evidence="9 10">
    <name type="scientific">Nannochloropsis salina CCMP1776</name>
    <dbReference type="NCBI Taxonomy" id="1027361"/>
    <lineage>
        <taxon>Eukaryota</taxon>
        <taxon>Sar</taxon>
        <taxon>Stramenopiles</taxon>
        <taxon>Ochrophyta</taxon>
        <taxon>Eustigmatophyceae</taxon>
        <taxon>Eustigmatales</taxon>
        <taxon>Monodopsidaceae</taxon>
        <taxon>Microchloropsis</taxon>
        <taxon>Microchloropsis salina</taxon>
    </lineage>
</organism>